<feature type="compositionally biased region" description="Acidic residues" evidence="1">
    <location>
        <begin position="195"/>
        <end position="211"/>
    </location>
</feature>
<dbReference type="PROSITE" id="PS50858">
    <property type="entry name" value="BSD"/>
    <property type="match status" value="1"/>
</dbReference>
<evidence type="ECO:0000313" key="4">
    <source>
        <dbReference type="Proteomes" id="UP000825935"/>
    </source>
</evidence>
<dbReference type="InterPro" id="IPR035925">
    <property type="entry name" value="BSD_dom_sf"/>
</dbReference>
<accession>A0A8T2UYP8</accession>
<feature type="region of interest" description="Disordered" evidence="1">
    <location>
        <begin position="241"/>
        <end position="278"/>
    </location>
</feature>
<reference evidence="3" key="1">
    <citation type="submission" date="2021-08" db="EMBL/GenBank/DDBJ databases">
        <title>WGS assembly of Ceratopteris richardii.</title>
        <authorList>
            <person name="Marchant D.B."/>
            <person name="Chen G."/>
            <person name="Jenkins J."/>
            <person name="Shu S."/>
            <person name="Leebens-Mack J."/>
            <person name="Grimwood J."/>
            <person name="Schmutz J."/>
            <person name="Soltis P."/>
            <person name="Soltis D."/>
            <person name="Chen Z.-H."/>
        </authorList>
    </citation>
    <scope>NUCLEOTIDE SEQUENCE</scope>
    <source>
        <strain evidence="3">Whitten #5841</strain>
        <tissue evidence="3">Leaf</tissue>
    </source>
</reference>
<dbReference type="PANTHER" id="PTHR31923:SF4">
    <property type="entry name" value="BSD DOMAIN-CONTAINING PROTEIN"/>
    <property type="match status" value="1"/>
</dbReference>
<dbReference type="OrthoDB" id="2021158at2759"/>
<dbReference type="Pfam" id="PF03909">
    <property type="entry name" value="BSD"/>
    <property type="match status" value="1"/>
</dbReference>
<dbReference type="SUPFAM" id="SSF140383">
    <property type="entry name" value="BSD domain-like"/>
    <property type="match status" value="1"/>
</dbReference>
<feature type="compositionally biased region" description="Polar residues" evidence="1">
    <location>
        <begin position="432"/>
        <end position="441"/>
    </location>
</feature>
<feature type="region of interest" description="Disordered" evidence="1">
    <location>
        <begin position="61"/>
        <end position="88"/>
    </location>
</feature>
<feature type="domain" description="BSD" evidence="2">
    <location>
        <begin position="355"/>
        <end position="407"/>
    </location>
</feature>
<proteinExistence type="predicted"/>
<keyword evidence="4" id="KW-1185">Reference proteome</keyword>
<feature type="compositionally biased region" description="Basic and acidic residues" evidence="1">
    <location>
        <begin position="13"/>
        <end position="35"/>
    </location>
</feature>
<comment type="caution">
    <text evidence="3">The sequence shown here is derived from an EMBL/GenBank/DDBJ whole genome shotgun (WGS) entry which is preliminary data.</text>
</comment>
<feature type="region of interest" description="Disordered" evidence="1">
    <location>
        <begin position="117"/>
        <end position="152"/>
    </location>
</feature>
<feature type="compositionally biased region" description="Basic and acidic residues" evidence="1">
    <location>
        <begin position="450"/>
        <end position="462"/>
    </location>
</feature>
<dbReference type="OMA" id="IDYETEH"/>
<dbReference type="InterPro" id="IPR005607">
    <property type="entry name" value="BSD_dom"/>
</dbReference>
<protein>
    <recommendedName>
        <fullName evidence="2">BSD domain-containing protein</fullName>
    </recommendedName>
</protein>
<feature type="region of interest" description="Disordered" evidence="1">
    <location>
        <begin position="432"/>
        <end position="466"/>
    </location>
</feature>
<evidence type="ECO:0000259" key="2">
    <source>
        <dbReference type="PROSITE" id="PS50858"/>
    </source>
</evidence>
<feature type="region of interest" description="Disordered" evidence="1">
    <location>
        <begin position="1"/>
        <end position="35"/>
    </location>
</feature>
<feature type="region of interest" description="Disordered" evidence="1">
    <location>
        <begin position="186"/>
        <end position="216"/>
    </location>
</feature>
<evidence type="ECO:0000256" key="1">
    <source>
        <dbReference type="SAM" id="MobiDB-lite"/>
    </source>
</evidence>
<dbReference type="SMART" id="SM00751">
    <property type="entry name" value="BSD"/>
    <property type="match status" value="1"/>
</dbReference>
<gene>
    <name evidence="3" type="ORF">KP509_04G022600</name>
</gene>
<name>A0A8T2UYP8_CERRI</name>
<dbReference type="EMBL" id="CM035409">
    <property type="protein sequence ID" value="KAH7438604.1"/>
    <property type="molecule type" value="Genomic_DNA"/>
</dbReference>
<dbReference type="Proteomes" id="UP000825935">
    <property type="component" value="Chromosome 4"/>
</dbReference>
<dbReference type="PANTHER" id="PTHR31923">
    <property type="entry name" value="BSD DOMAIN-CONTAINING PROTEIN"/>
    <property type="match status" value="1"/>
</dbReference>
<evidence type="ECO:0000313" key="3">
    <source>
        <dbReference type="EMBL" id="KAH7438604.1"/>
    </source>
</evidence>
<feature type="compositionally biased region" description="Acidic residues" evidence="1">
    <location>
        <begin position="249"/>
        <end position="266"/>
    </location>
</feature>
<sequence length="636" mass="70669">MSWLNRFSATGRAFEHRQDDGDQVDEHSSYSKGVKDDISELTNTFKRQLWGVASFLAPPPATKSPLLDEDLSSSPSNSPDHHFQPTNVQINPLSQSSEISLSNELVDVDFQAIGTSEHTEEADANETGASRALGPTPGVDVSSSHRLTSDHGLTGVGKDLAELKGSVATGFSKILKAVREEIDRNEQAQQNCAYDDNEEEEEKNGDGDFDGSEGFPHRSRLPVLNSFLKPLLTGILQNDRDNLSKKDSTDDELDDEDEGSFDDDPFDERGHQMSRPSVTFNLQRTLGESLGGISKMASNLFPVNLDSDDEASVAEGNPNFEAVGVTEEVLTFARNISMHPETWLDFPLFTEDDEDDDFELSDVQKEHVHEVERALPRLAALRIELCPDYMSEGRFWKIYFVLLHSRLSKKDAMLLSTPQITEARALLLSNLQNKESNQKNTPENDDDDDGCNHTVDKEHSSRSAESIKIVSLQSAMEIPAKDFDHVDNFEASHGRHQTSSEIIGETSEEVQNKNVLASTLKLASFNYEDEEADADKWLHEESSPHLGLATTGLGNEEDVSFSDLEDDDDTLLSKTVGSSNMKGTKSWVDLNKDQGRQELQLHKGDLIEDSKVTSKLSNQREANDWLTIEDDDSDFS</sequence>
<dbReference type="AlphaFoldDB" id="A0A8T2UYP8"/>
<dbReference type="Gene3D" id="1.10.3970.10">
    <property type="entry name" value="BSD domain"/>
    <property type="match status" value="1"/>
</dbReference>
<organism evidence="3 4">
    <name type="scientific">Ceratopteris richardii</name>
    <name type="common">Triangle waterfern</name>
    <dbReference type="NCBI Taxonomy" id="49495"/>
    <lineage>
        <taxon>Eukaryota</taxon>
        <taxon>Viridiplantae</taxon>
        <taxon>Streptophyta</taxon>
        <taxon>Embryophyta</taxon>
        <taxon>Tracheophyta</taxon>
        <taxon>Polypodiopsida</taxon>
        <taxon>Polypodiidae</taxon>
        <taxon>Polypodiales</taxon>
        <taxon>Pteridineae</taxon>
        <taxon>Pteridaceae</taxon>
        <taxon>Parkerioideae</taxon>
        <taxon>Ceratopteris</taxon>
    </lineage>
</organism>